<sequence>MDISKAYQGQAGDKQWADYQYTQIQQKTEEPDAAKLSAEKHKTMNSIVGHSLRELMTTTRLVMEKTSTHPDGLTLGKVSQIAITVH</sequence>
<reference evidence="1" key="3">
    <citation type="submission" date="2023-05" db="EMBL/GenBank/DDBJ databases">
        <authorList>
            <person name="Smith C.H."/>
        </authorList>
    </citation>
    <scope>NUCLEOTIDE SEQUENCE</scope>
    <source>
        <strain evidence="1">CHS0354</strain>
        <tissue evidence="1">Mantle</tissue>
    </source>
</reference>
<keyword evidence="2" id="KW-1185">Reference proteome</keyword>
<dbReference type="AlphaFoldDB" id="A0AAE0TJT8"/>
<name>A0AAE0TJT8_9BIVA</name>
<dbReference type="EMBL" id="JAEAOA010001331">
    <property type="protein sequence ID" value="KAK3611637.1"/>
    <property type="molecule type" value="Genomic_DNA"/>
</dbReference>
<dbReference type="Proteomes" id="UP001195483">
    <property type="component" value="Unassembled WGS sequence"/>
</dbReference>
<reference evidence="1" key="1">
    <citation type="journal article" date="2021" name="Genome Biol. Evol.">
        <title>A High-Quality Reference Genome for a Parasitic Bivalve with Doubly Uniparental Inheritance (Bivalvia: Unionida).</title>
        <authorList>
            <person name="Smith C.H."/>
        </authorList>
    </citation>
    <scope>NUCLEOTIDE SEQUENCE</scope>
    <source>
        <strain evidence="1">CHS0354</strain>
    </source>
</reference>
<reference evidence="1" key="2">
    <citation type="journal article" date="2021" name="Genome Biol. Evol.">
        <title>Developing a high-quality reference genome for a parasitic bivalve with doubly uniparental inheritance (Bivalvia: Unionida).</title>
        <authorList>
            <person name="Smith C.H."/>
        </authorList>
    </citation>
    <scope>NUCLEOTIDE SEQUENCE</scope>
    <source>
        <strain evidence="1">CHS0354</strain>
        <tissue evidence="1">Mantle</tissue>
    </source>
</reference>
<gene>
    <name evidence="1" type="ORF">CHS0354_021877</name>
</gene>
<proteinExistence type="predicted"/>
<accession>A0AAE0TJT8</accession>
<protein>
    <submittedName>
        <fullName evidence="1">Uncharacterized protein</fullName>
    </submittedName>
</protein>
<evidence type="ECO:0000313" key="2">
    <source>
        <dbReference type="Proteomes" id="UP001195483"/>
    </source>
</evidence>
<comment type="caution">
    <text evidence="1">The sequence shown here is derived from an EMBL/GenBank/DDBJ whole genome shotgun (WGS) entry which is preliminary data.</text>
</comment>
<organism evidence="1 2">
    <name type="scientific">Potamilus streckersoni</name>
    <dbReference type="NCBI Taxonomy" id="2493646"/>
    <lineage>
        <taxon>Eukaryota</taxon>
        <taxon>Metazoa</taxon>
        <taxon>Spiralia</taxon>
        <taxon>Lophotrochozoa</taxon>
        <taxon>Mollusca</taxon>
        <taxon>Bivalvia</taxon>
        <taxon>Autobranchia</taxon>
        <taxon>Heteroconchia</taxon>
        <taxon>Palaeoheterodonta</taxon>
        <taxon>Unionida</taxon>
        <taxon>Unionoidea</taxon>
        <taxon>Unionidae</taxon>
        <taxon>Ambleminae</taxon>
        <taxon>Lampsilini</taxon>
        <taxon>Potamilus</taxon>
    </lineage>
</organism>
<evidence type="ECO:0000313" key="1">
    <source>
        <dbReference type="EMBL" id="KAK3611637.1"/>
    </source>
</evidence>